<feature type="transmembrane region" description="Helical" evidence="1">
    <location>
        <begin position="44"/>
        <end position="66"/>
    </location>
</feature>
<name>A0ABS8S1W0_DATST</name>
<keyword evidence="1" id="KW-1133">Transmembrane helix</keyword>
<dbReference type="Proteomes" id="UP000823775">
    <property type="component" value="Unassembled WGS sequence"/>
</dbReference>
<gene>
    <name evidence="2" type="ORF">HAX54_019668</name>
</gene>
<evidence type="ECO:0000313" key="2">
    <source>
        <dbReference type="EMBL" id="MCD7453090.1"/>
    </source>
</evidence>
<proteinExistence type="predicted"/>
<comment type="caution">
    <text evidence="2">The sequence shown here is derived from an EMBL/GenBank/DDBJ whole genome shotgun (WGS) entry which is preliminary data.</text>
</comment>
<evidence type="ECO:0000313" key="3">
    <source>
        <dbReference type="Proteomes" id="UP000823775"/>
    </source>
</evidence>
<keyword evidence="1" id="KW-0472">Membrane</keyword>
<evidence type="ECO:0000256" key="1">
    <source>
        <dbReference type="SAM" id="Phobius"/>
    </source>
</evidence>
<sequence length="77" mass="8447">MGTIEMFGIYLRMTIFSNSPATAWISCFIGDFRIGTGDSPPCRWYTIGLLSLLLCISELVAVRGFLLQLAGVSPMLL</sequence>
<dbReference type="EMBL" id="JACEIK010000239">
    <property type="protein sequence ID" value="MCD7453090.1"/>
    <property type="molecule type" value="Genomic_DNA"/>
</dbReference>
<organism evidence="2 3">
    <name type="scientific">Datura stramonium</name>
    <name type="common">Jimsonweed</name>
    <name type="synonym">Common thornapple</name>
    <dbReference type="NCBI Taxonomy" id="4076"/>
    <lineage>
        <taxon>Eukaryota</taxon>
        <taxon>Viridiplantae</taxon>
        <taxon>Streptophyta</taxon>
        <taxon>Embryophyta</taxon>
        <taxon>Tracheophyta</taxon>
        <taxon>Spermatophyta</taxon>
        <taxon>Magnoliopsida</taxon>
        <taxon>eudicotyledons</taxon>
        <taxon>Gunneridae</taxon>
        <taxon>Pentapetalae</taxon>
        <taxon>asterids</taxon>
        <taxon>lamiids</taxon>
        <taxon>Solanales</taxon>
        <taxon>Solanaceae</taxon>
        <taxon>Solanoideae</taxon>
        <taxon>Datureae</taxon>
        <taxon>Datura</taxon>
    </lineage>
</organism>
<feature type="non-terminal residue" evidence="2">
    <location>
        <position position="77"/>
    </location>
</feature>
<protein>
    <submittedName>
        <fullName evidence="2">Uncharacterized protein</fullName>
    </submittedName>
</protein>
<keyword evidence="3" id="KW-1185">Reference proteome</keyword>
<keyword evidence="1" id="KW-0812">Transmembrane</keyword>
<accession>A0ABS8S1W0</accession>
<reference evidence="2 3" key="1">
    <citation type="journal article" date="2021" name="BMC Genomics">
        <title>Datura genome reveals duplications of psychoactive alkaloid biosynthetic genes and high mutation rate following tissue culture.</title>
        <authorList>
            <person name="Rajewski A."/>
            <person name="Carter-House D."/>
            <person name="Stajich J."/>
            <person name="Litt A."/>
        </authorList>
    </citation>
    <scope>NUCLEOTIDE SEQUENCE [LARGE SCALE GENOMIC DNA]</scope>
    <source>
        <strain evidence="2">AR-01</strain>
    </source>
</reference>